<name>A0A9W6FER5_9FIRM</name>
<evidence type="ECO:0000313" key="2">
    <source>
        <dbReference type="EMBL" id="GLG89151.1"/>
    </source>
</evidence>
<dbReference type="GO" id="GO:0008236">
    <property type="term" value="F:serine-type peptidase activity"/>
    <property type="evidence" value="ECO:0007669"/>
    <property type="project" value="InterPro"/>
</dbReference>
<dbReference type="GO" id="GO:0006508">
    <property type="term" value="P:proteolysis"/>
    <property type="evidence" value="ECO:0007669"/>
    <property type="project" value="InterPro"/>
</dbReference>
<dbReference type="AlphaFoldDB" id="A0A9W6FER5"/>
<dbReference type="Pfam" id="PF00326">
    <property type="entry name" value="Peptidase_S9"/>
    <property type="match status" value="1"/>
</dbReference>
<evidence type="ECO:0000259" key="1">
    <source>
        <dbReference type="Pfam" id="PF00326"/>
    </source>
</evidence>
<dbReference type="SUPFAM" id="SSF53474">
    <property type="entry name" value="alpha/beta-Hydrolases"/>
    <property type="match status" value="1"/>
</dbReference>
<dbReference type="RefSeq" id="WP_281844441.1">
    <property type="nucleotide sequence ID" value="NZ_BSCH01000003.1"/>
</dbReference>
<reference evidence="2" key="1">
    <citation type="submission" date="2022-11" db="EMBL/GenBank/DDBJ databases">
        <title>Draft genome sequence of Sellimonas catena strain 18CBH55.</title>
        <authorList>
            <person name="Atsushi H."/>
            <person name="Moriya O."/>
            <person name="Mitsuo S."/>
        </authorList>
    </citation>
    <scope>NUCLEOTIDE SEQUENCE</scope>
    <source>
        <strain evidence="2">18CBH55</strain>
    </source>
</reference>
<organism evidence="2 3">
    <name type="scientific">Sellimonas catena</name>
    <dbReference type="NCBI Taxonomy" id="2994035"/>
    <lineage>
        <taxon>Bacteria</taxon>
        <taxon>Bacillati</taxon>
        <taxon>Bacillota</taxon>
        <taxon>Clostridia</taxon>
        <taxon>Lachnospirales</taxon>
        <taxon>Lachnospiraceae</taxon>
        <taxon>Sellimonas</taxon>
    </lineage>
</organism>
<accession>A0A9W6FER5</accession>
<gene>
    <name evidence="2" type="ORF">Selli2_05780</name>
</gene>
<evidence type="ECO:0000313" key="3">
    <source>
        <dbReference type="Proteomes" id="UP001145094"/>
    </source>
</evidence>
<dbReference type="InterPro" id="IPR029058">
    <property type="entry name" value="AB_hydrolase_fold"/>
</dbReference>
<dbReference type="Proteomes" id="UP001145094">
    <property type="component" value="Unassembled WGS sequence"/>
</dbReference>
<comment type="caution">
    <text evidence="2">The sequence shown here is derived from an EMBL/GenBank/DDBJ whole genome shotgun (WGS) entry which is preliminary data.</text>
</comment>
<sequence>MADISKYLDDILTSVYGKDVRKSIHDGIEIINNELEIDTDNFGSARYLSLGSTSYVNSVIDVSRMPFENGTYGTSDGKKYDNSNYIRTSVMFPVPDRYHFKNDVMVYVLYYNEELLYTGHERFTNYGSITLTPPEGSVFMNLVLGDVGGESDINDKYRIEFMIYGKEYKRGSRIPVVATDTSMQSSELYVSDEKRIVARSPYRYNGTLELYKNGYLVSSRSVNWYENTYVENTDMYDFAILKSDYDGTDLGNSFVLGSDKDRLAVEFDVSESVSHGSESGETTADQQYVTNPTDIYFLIRFPNLRLYTFSTSQSPSEVDYRWCSGVLRLPKGYSPIGKKSPIALFTHGTSGWVGNGAVQSQFNRCNYLVDNGIACFDVNGWTGCYGSDLPPADRYNGQNMGNPGGCACAHKAFEYIKHIYNVDDRCLVVGNSMGGLLALNYANNYRGDVMACFLLYPVIDLKRQAWENPWNDRCKSNITSFYNMEEKDVWDDKCVYGYNPYNNNYCGIPIFIWHGASDVVVNPETSKSFASNQNSAGGSVYLRMVDGLGHGEYDKWKNIFETESLYAINRFITTTGSLS</sequence>
<feature type="domain" description="Peptidase S9 prolyl oligopeptidase catalytic" evidence="1">
    <location>
        <begin position="416"/>
        <end position="562"/>
    </location>
</feature>
<reference evidence="2" key="3">
    <citation type="journal article" date="2023" name="Int. J. Syst. Evol. Microbiol.">
        <title>Sellimonas catena sp. nov., isolated from human faeces.</title>
        <authorList>
            <person name="Hisatomi A."/>
            <person name="Ohkuma M."/>
            <person name="Sakamoto M."/>
        </authorList>
    </citation>
    <scope>NUCLEOTIDE SEQUENCE</scope>
    <source>
        <strain evidence="2">18CBH55</strain>
    </source>
</reference>
<protein>
    <recommendedName>
        <fullName evidence="1">Peptidase S9 prolyl oligopeptidase catalytic domain-containing protein</fullName>
    </recommendedName>
</protein>
<reference evidence="2" key="2">
    <citation type="submission" date="2022-11" db="EMBL/GenBank/DDBJ databases">
        <title>Draft genome sequence of Sellimonas catena strain 18CBH55.</title>
        <authorList>
            <person name="Hisatomi A."/>
            <person name="Ohkuma M."/>
            <person name="Sakamoto M."/>
        </authorList>
    </citation>
    <scope>NUCLEOTIDE SEQUENCE</scope>
    <source>
        <strain evidence="2">18CBH55</strain>
    </source>
</reference>
<proteinExistence type="predicted"/>
<dbReference type="Gene3D" id="3.40.50.1820">
    <property type="entry name" value="alpha/beta hydrolase"/>
    <property type="match status" value="1"/>
</dbReference>
<dbReference type="InterPro" id="IPR001375">
    <property type="entry name" value="Peptidase_S9_cat"/>
</dbReference>
<dbReference type="EMBL" id="BSCH01000003">
    <property type="protein sequence ID" value="GLG89151.1"/>
    <property type="molecule type" value="Genomic_DNA"/>
</dbReference>